<evidence type="ECO:0000313" key="3">
    <source>
        <dbReference type="Proteomes" id="UP001153387"/>
    </source>
</evidence>
<dbReference type="PANTHER" id="PTHR45138">
    <property type="entry name" value="REGULATORY COMPONENTS OF SENSORY TRANSDUCTION SYSTEM"/>
    <property type="match status" value="1"/>
</dbReference>
<dbReference type="AlphaFoldDB" id="A0A9X4QQ89"/>
<dbReference type="InterPro" id="IPR029787">
    <property type="entry name" value="Nucleotide_cyclase"/>
</dbReference>
<dbReference type="GO" id="GO:1902201">
    <property type="term" value="P:negative regulation of bacterial-type flagellum-dependent cell motility"/>
    <property type="evidence" value="ECO:0007669"/>
    <property type="project" value="TreeGrafter"/>
</dbReference>
<dbReference type="EMBL" id="JAPDHZ010000006">
    <property type="protein sequence ID" value="MDG0794347.1"/>
    <property type="molecule type" value="Genomic_DNA"/>
</dbReference>
<gene>
    <name evidence="2" type="ORF">OMP38_28550</name>
</gene>
<evidence type="ECO:0000259" key="1">
    <source>
        <dbReference type="PROSITE" id="PS50887"/>
    </source>
</evidence>
<sequence length="78" mass="8423">MLVRDIDSFKRVNDKFGRLTGDRTLRVFADSVRTTAGELGLFGRIGSEEFAPALPGLKAGEAFGRNATREGGRATIHA</sequence>
<dbReference type="EC" id="2.7.7.65" evidence="2"/>
<keyword evidence="2" id="KW-0808">Transferase</keyword>
<keyword evidence="3" id="KW-1185">Reference proteome</keyword>
<dbReference type="NCBIfam" id="TIGR00254">
    <property type="entry name" value="GGDEF"/>
    <property type="match status" value="1"/>
</dbReference>
<dbReference type="GO" id="GO:0005886">
    <property type="term" value="C:plasma membrane"/>
    <property type="evidence" value="ECO:0007669"/>
    <property type="project" value="TreeGrafter"/>
</dbReference>
<dbReference type="InterPro" id="IPR000160">
    <property type="entry name" value="GGDEF_dom"/>
</dbReference>
<dbReference type="PANTHER" id="PTHR45138:SF9">
    <property type="entry name" value="DIGUANYLATE CYCLASE DGCM-RELATED"/>
    <property type="match status" value="1"/>
</dbReference>
<dbReference type="RefSeq" id="WP_277568401.1">
    <property type="nucleotide sequence ID" value="NZ_JAPDHZ010000006.1"/>
</dbReference>
<protein>
    <submittedName>
        <fullName evidence="2">Diguanylate cyclase</fullName>
        <ecNumber evidence="2">2.7.7.65</ecNumber>
    </submittedName>
</protein>
<dbReference type="InterPro" id="IPR050469">
    <property type="entry name" value="Diguanylate_Cyclase"/>
</dbReference>
<feature type="domain" description="GGDEF" evidence="1">
    <location>
        <begin position="1"/>
        <end position="78"/>
    </location>
</feature>
<dbReference type="PROSITE" id="PS50887">
    <property type="entry name" value="GGDEF"/>
    <property type="match status" value="1"/>
</dbReference>
<reference evidence="2 3" key="1">
    <citation type="submission" date="2022-10" db="EMBL/GenBank/DDBJ databases">
        <title>Comparative genomic analysis of Cohnella hashimotonis sp. nov., isolated from the International Space Station.</title>
        <authorList>
            <person name="Simpson A."/>
            <person name="Venkateswaran K."/>
        </authorList>
    </citation>
    <scope>NUCLEOTIDE SEQUENCE [LARGE SCALE GENOMIC DNA]</scope>
    <source>
        <strain evidence="2 3">DSM 18997</strain>
    </source>
</reference>
<dbReference type="GO" id="GO:0043709">
    <property type="term" value="P:cell adhesion involved in single-species biofilm formation"/>
    <property type="evidence" value="ECO:0007669"/>
    <property type="project" value="TreeGrafter"/>
</dbReference>
<accession>A0A9X4QQ89</accession>
<proteinExistence type="predicted"/>
<organism evidence="2 3">
    <name type="scientific">Cohnella ginsengisoli</name>
    <dbReference type="NCBI Taxonomy" id="425004"/>
    <lineage>
        <taxon>Bacteria</taxon>
        <taxon>Bacillati</taxon>
        <taxon>Bacillota</taxon>
        <taxon>Bacilli</taxon>
        <taxon>Bacillales</taxon>
        <taxon>Paenibacillaceae</taxon>
        <taxon>Cohnella</taxon>
    </lineage>
</organism>
<name>A0A9X4QQ89_9BACL</name>
<dbReference type="Proteomes" id="UP001153387">
    <property type="component" value="Unassembled WGS sequence"/>
</dbReference>
<dbReference type="InterPro" id="IPR043128">
    <property type="entry name" value="Rev_trsase/Diguanyl_cyclase"/>
</dbReference>
<evidence type="ECO:0000313" key="2">
    <source>
        <dbReference type="EMBL" id="MDG0794347.1"/>
    </source>
</evidence>
<dbReference type="SUPFAM" id="SSF55073">
    <property type="entry name" value="Nucleotide cyclase"/>
    <property type="match status" value="1"/>
</dbReference>
<dbReference type="Gene3D" id="3.30.70.270">
    <property type="match status" value="1"/>
</dbReference>
<dbReference type="Pfam" id="PF00990">
    <property type="entry name" value="GGDEF"/>
    <property type="match status" value="1"/>
</dbReference>
<comment type="caution">
    <text evidence="2">The sequence shown here is derived from an EMBL/GenBank/DDBJ whole genome shotgun (WGS) entry which is preliminary data.</text>
</comment>
<keyword evidence="2" id="KW-0548">Nucleotidyltransferase</keyword>
<dbReference type="GO" id="GO:0052621">
    <property type="term" value="F:diguanylate cyclase activity"/>
    <property type="evidence" value="ECO:0007669"/>
    <property type="project" value="UniProtKB-EC"/>
</dbReference>